<dbReference type="RefSeq" id="WP_099646445.1">
    <property type="nucleotide sequence ID" value="NZ_KZ319291.1"/>
</dbReference>
<dbReference type="Pfam" id="PF11138">
    <property type="entry name" value="DUF2911"/>
    <property type="match status" value="1"/>
</dbReference>
<evidence type="ECO:0000313" key="3">
    <source>
        <dbReference type="Proteomes" id="UP000229433"/>
    </source>
</evidence>
<dbReference type="EMBL" id="NQXA01000008">
    <property type="protein sequence ID" value="PHQ29245.1"/>
    <property type="molecule type" value="Genomic_DNA"/>
</dbReference>
<accession>A0A2G1VR67</accession>
<evidence type="ECO:0000313" key="2">
    <source>
        <dbReference type="EMBL" id="PHQ29245.1"/>
    </source>
</evidence>
<dbReference type="OrthoDB" id="187854at2"/>
<sequence length="279" mass="31106">MKRIFLAGLLIFALNVNAQVQTPAASPHAELEQVVGLTEVKVDYSRPNMRGREIFGDLVPYGAIWRTGANATTKFMIDKPVMISGKELKPGTYSLYTVPGEDMWEVVFYTDDSNPLITEFEEEKVALRTMVEPMEMPMNMETFTIVIDDVMADSAVLNILWANTVVPVKFNVMTDAEVMKSIDLALAGPSAGDYYNAAVYYLNSGKDIEKAKMWMNKAMDMTEKPGFWQYRQQSLILAKAGDKKAAIEAAKKSLEGAKAYGNADYIKMNTDSLKEWGAM</sequence>
<protein>
    <submittedName>
        <fullName evidence="2">Dihydrolipoamide dehydrogenase</fullName>
    </submittedName>
</protein>
<keyword evidence="1" id="KW-0732">Signal</keyword>
<organism evidence="2 3">
    <name type="scientific">Leeuwenhoekiella nanhaiensis</name>
    <dbReference type="NCBI Taxonomy" id="1655491"/>
    <lineage>
        <taxon>Bacteria</taxon>
        <taxon>Pseudomonadati</taxon>
        <taxon>Bacteroidota</taxon>
        <taxon>Flavobacteriia</taxon>
        <taxon>Flavobacteriales</taxon>
        <taxon>Flavobacteriaceae</taxon>
        <taxon>Leeuwenhoekiella</taxon>
    </lineage>
</organism>
<dbReference type="AlphaFoldDB" id="A0A2G1VR67"/>
<dbReference type="InterPro" id="IPR021314">
    <property type="entry name" value="DUF2911"/>
</dbReference>
<feature type="signal peptide" evidence="1">
    <location>
        <begin position="1"/>
        <end position="18"/>
    </location>
</feature>
<evidence type="ECO:0000256" key="1">
    <source>
        <dbReference type="SAM" id="SignalP"/>
    </source>
</evidence>
<keyword evidence="3" id="KW-1185">Reference proteome</keyword>
<proteinExistence type="predicted"/>
<gene>
    <name evidence="2" type="ORF">CJ305_11620</name>
</gene>
<dbReference type="SUPFAM" id="SSF81901">
    <property type="entry name" value="HCP-like"/>
    <property type="match status" value="1"/>
</dbReference>
<comment type="caution">
    <text evidence="2">The sequence shown here is derived from an EMBL/GenBank/DDBJ whole genome shotgun (WGS) entry which is preliminary data.</text>
</comment>
<dbReference type="Proteomes" id="UP000229433">
    <property type="component" value="Unassembled WGS sequence"/>
</dbReference>
<name>A0A2G1VR67_9FLAO</name>
<feature type="chain" id="PRO_5013605516" evidence="1">
    <location>
        <begin position="19"/>
        <end position="279"/>
    </location>
</feature>
<reference evidence="2 3" key="1">
    <citation type="submission" date="2017-08" db="EMBL/GenBank/DDBJ databases">
        <title>The whole genome shortgun sequences of strain Leeuwenhoekiella nanhaiensis G18 from the South China Sea.</title>
        <authorList>
            <person name="Liu Q."/>
        </authorList>
    </citation>
    <scope>NUCLEOTIDE SEQUENCE [LARGE SCALE GENOMIC DNA]</scope>
    <source>
        <strain evidence="2 3">G18</strain>
    </source>
</reference>